<dbReference type="AlphaFoldDB" id="A0A7V4KEY9"/>
<sequence>MIWNKVGFVVASRQRTEVFLLLKECSNVEEIKQRVKQTSANGVKRILKDFAKEGLVVFDDSNVRLTELGKEVMEKVSQMRFL</sequence>
<accession>A0A7V4KEY9</accession>
<reference evidence="1" key="1">
    <citation type="journal article" date="2020" name="mSystems">
        <title>Genome- and Community-Level Interaction Insights into Carbon Utilization and Element Cycling Functions of Hydrothermarchaeota in Hydrothermal Sediment.</title>
        <authorList>
            <person name="Zhou Z."/>
            <person name="Liu Y."/>
            <person name="Xu W."/>
            <person name="Pan J."/>
            <person name="Luo Z.H."/>
            <person name="Li M."/>
        </authorList>
    </citation>
    <scope>NUCLEOTIDE SEQUENCE [LARGE SCALE GENOMIC DNA]</scope>
    <source>
        <strain evidence="1">SpSt-61</strain>
    </source>
</reference>
<proteinExistence type="predicted"/>
<comment type="caution">
    <text evidence="1">The sequence shown here is derived from an EMBL/GenBank/DDBJ whole genome shotgun (WGS) entry which is preliminary data.</text>
</comment>
<dbReference type="SUPFAM" id="SSF46785">
    <property type="entry name" value="Winged helix' DNA-binding domain"/>
    <property type="match status" value="1"/>
</dbReference>
<gene>
    <name evidence="1" type="ORF">ENT78_09380</name>
</gene>
<name>A0A7V4KEY9_FERPE</name>
<organism evidence="1">
    <name type="scientific">Fervidobacterium pennivorans</name>
    <dbReference type="NCBI Taxonomy" id="93466"/>
    <lineage>
        <taxon>Bacteria</taxon>
        <taxon>Thermotogati</taxon>
        <taxon>Thermotogota</taxon>
        <taxon>Thermotogae</taxon>
        <taxon>Thermotogales</taxon>
        <taxon>Fervidobacteriaceae</taxon>
        <taxon>Fervidobacterium</taxon>
    </lineage>
</organism>
<dbReference type="InterPro" id="IPR036390">
    <property type="entry name" value="WH_DNA-bd_sf"/>
</dbReference>
<dbReference type="Gene3D" id="1.10.10.10">
    <property type="entry name" value="Winged helix-like DNA-binding domain superfamily/Winged helix DNA-binding domain"/>
    <property type="match status" value="1"/>
</dbReference>
<dbReference type="InterPro" id="IPR036388">
    <property type="entry name" value="WH-like_DNA-bd_sf"/>
</dbReference>
<evidence type="ECO:0008006" key="2">
    <source>
        <dbReference type="Google" id="ProtNLM"/>
    </source>
</evidence>
<evidence type="ECO:0000313" key="1">
    <source>
        <dbReference type="EMBL" id="HGU53712.1"/>
    </source>
</evidence>
<dbReference type="EMBL" id="DSZZ01000440">
    <property type="protein sequence ID" value="HGU53712.1"/>
    <property type="molecule type" value="Genomic_DNA"/>
</dbReference>
<protein>
    <recommendedName>
        <fullName evidence="2">Transcriptional regulator</fullName>
    </recommendedName>
</protein>